<feature type="transmembrane region" description="Helical" evidence="6">
    <location>
        <begin position="254"/>
        <end position="275"/>
    </location>
</feature>
<feature type="transmembrane region" description="Helical" evidence="6">
    <location>
        <begin position="281"/>
        <end position="298"/>
    </location>
</feature>
<dbReference type="InterPro" id="IPR004853">
    <property type="entry name" value="Sugar_P_trans_dom"/>
</dbReference>
<evidence type="ECO:0000313" key="8">
    <source>
        <dbReference type="EMBL" id="GAX21958.1"/>
    </source>
</evidence>
<comment type="subcellular location">
    <subcellularLocation>
        <location evidence="1">Membrane</location>
        <topology evidence="1">Multi-pass membrane protein</topology>
    </subcellularLocation>
</comment>
<dbReference type="PANTHER" id="PTHR11132">
    <property type="entry name" value="SOLUTE CARRIER FAMILY 35"/>
    <property type="match status" value="1"/>
</dbReference>
<keyword evidence="3 6" id="KW-1133">Transmembrane helix</keyword>
<evidence type="ECO:0000256" key="5">
    <source>
        <dbReference type="SAM" id="MobiDB-lite"/>
    </source>
</evidence>
<proteinExistence type="predicted"/>
<name>A0A1Z5K7P7_FISSO</name>
<accession>A0A1Z5K7P7</accession>
<evidence type="ECO:0000256" key="3">
    <source>
        <dbReference type="ARBA" id="ARBA00022989"/>
    </source>
</evidence>
<protein>
    <recommendedName>
        <fullName evidence="7">Sugar phosphate transporter domain-containing protein</fullName>
    </recommendedName>
</protein>
<dbReference type="EMBL" id="BDSP01000175">
    <property type="protein sequence ID" value="GAX21958.1"/>
    <property type="molecule type" value="Genomic_DNA"/>
</dbReference>
<evidence type="ECO:0000256" key="1">
    <source>
        <dbReference type="ARBA" id="ARBA00004141"/>
    </source>
</evidence>
<evidence type="ECO:0000256" key="4">
    <source>
        <dbReference type="ARBA" id="ARBA00023136"/>
    </source>
</evidence>
<feature type="region of interest" description="Disordered" evidence="5">
    <location>
        <begin position="306"/>
        <end position="329"/>
    </location>
</feature>
<feature type="transmembrane region" description="Helical" evidence="6">
    <location>
        <begin position="125"/>
        <end position="143"/>
    </location>
</feature>
<feature type="transmembrane region" description="Helical" evidence="6">
    <location>
        <begin position="99"/>
        <end position="118"/>
    </location>
</feature>
<feature type="transmembrane region" description="Helical" evidence="6">
    <location>
        <begin position="188"/>
        <end position="205"/>
    </location>
</feature>
<reference evidence="8 9" key="1">
    <citation type="journal article" date="2015" name="Plant Cell">
        <title>Oil accumulation by the oleaginous diatom Fistulifera solaris as revealed by the genome and transcriptome.</title>
        <authorList>
            <person name="Tanaka T."/>
            <person name="Maeda Y."/>
            <person name="Veluchamy A."/>
            <person name="Tanaka M."/>
            <person name="Abida H."/>
            <person name="Marechal E."/>
            <person name="Bowler C."/>
            <person name="Muto M."/>
            <person name="Sunaga Y."/>
            <person name="Tanaka M."/>
            <person name="Yoshino T."/>
            <person name="Taniguchi T."/>
            <person name="Fukuda Y."/>
            <person name="Nemoto M."/>
            <person name="Matsumoto M."/>
            <person name="Wong P.S."/>
            <person name="Aburatani S."/>
            <person name="Fujibuchi W."/>
        </authorList>
    </citation>
    <scope>NUCLEOTIDE SEQUENCE [LARGE SCALE GENOMIC DNA]</scope>
    <source>
        <strain evidence="8 9">JPCC DA0580</strain>
    </source>
</reference>
<organism evidence="8 9">
    <name type="scientific">Fistulifera solaris</name>
    <name type="common">Oleaginous diatom</name>
    <dbReference type="NCBI Taxonomy" id="1519565"/>
    <lineage>
        <taxon>Eukaryota</taxon>
        <taxon>Sar</taxon>
        <taxon>Stramenopiles</taxon>
        <taxon>Ochrophyta</taxon>
        <taxon>Bacillariophyta</taxon>
        <taxon>Bacillariophyceae</taxon>
        <taxon>Bacillariophycidae</taxon>
        <taxon>Naviculales</taxon>
        <taxon>Naviculaceae</taxon>
        <taxon>Fistulifera</taxon>
    </lineage>
</organism>
<feature type="transmembrane region" description="Helical" evidence="6">
    <location>
        <begin position="66"/>
        <end position="84"/>
    </location>
</feature>
<dbReference type="AlphaFoldDB" id="A0A1Z5K7P7"/>
<keyword evidence="9" id="KW-1185">Reference proteome</keyword>
<dbReference type="InParanoid" id="A0A1Z5K7P7"/>
<feature type="transmembrane region" description="Helical" evidence="6">
    <location>
        <begin position="225"/>
        <end position="247"/>
    </location>
</feature>
<gene>
    <name evidence="8" type="ORF">FisN_16Hh051</name>
</gene>
<dbReference type="Proteomes" id="UP000198406">
    <property type="component" value="Unassembled WGS sequence"/>
</dbReference>
<evidence type="ECO:0000259" key="7">
    <source>
        <dbReference type="Pfam" id="PF03151"/>
    </source>
</evidence>
<feature type="transmembrane region" description="Helical" evidence="6">
    <location>
        <begin position="34"/>
        <end position="54"/>
    </location>
</feature>
<dbReference type="Pfam" id="PF03151">
    <property type="entry name" value="TPT"/>
    <property type="match status" value="1"/>
</dbReference>
<comment type="caution">
    <text evidence="8">The sequence shown here is derived from an EMBL/GenBank/DDBJ whole genome shotgun (WGS) entry which is preliminary data.</text>
</comment>
<feature type="transmembrane region" description="Helical" evidence="6">
    <location>
        <begin position="7"/>
        <end position="28"/>
    </location>
</feature>
<keyword evidence="2 6" id="KW-0812">Transmembrane</keyword>
<sequence>MKPNVEVTLSVLAYSACSGTLVLLNKLILHRLPYPSLVVSFQLVVAVAFIYAAHSAGRLPVDPLQWEYVVPYLYYIIAFSLGVYCNMKSLSLSNVETVVVFRALSPCLVAVLDVLFLGREYPSRRSWMALSLIVLGAVFYASFDAQFQTQGWSAYLWPTAYLLIICFEMCYGKKIIQSVDLKTKAGPVLYTNLLGLPPMLCFAALGGEYGQFAAAGGFSQILSSFSSMLLLFLGCVAGTGIGFSSWWCRDQVSATSFTLIGVLNKCLTILLNCLIWDQHAAPGGLLGLCLCLVGGSLYQQSPLRMKKESESAKPEDEEMVEFLDKNGNE</sequence>
<keyword evidence="4 6" id="KW-0472">Membrane</keyword>
<evidence type="ECO:0000256" key="2">
    <source>
        <dbReference type="ARBA" id="ARBA00022692"/>
    </source>
</evidence>
<dbReference type="InterPro" id="IPR050186">
    <property type="entry name" value="TPT_transporter"/>
</dbReference>
<feature type="domain" description="Sugar phosphate transporter" evidence="7">
    <location>
        <begin position="17"/>
        <end position="298"/>
    </location>
</feature>
<feature type="transmembrane region" description="Helical" evidence="6">
    <location>
        <begin position="155"/>
        <end position="176"/>
    </location>
</feature>
<dbReference type="Gene3D" id="1.10.3730.20">
    <property type="match status" value="1"/>
</dbReference>
<dbReference type="InterPro" id="IPR037185">
    <property type="entry name" value="EmrE-like"/>
</dbReference>
<dbReference type="SUPFAM" id="SSF103481">
    <property type="entry name" value="Multidrug resistance efflux transporter EmrE"/>
    <property type="match status" value="1"/>
</dbReference>
<dbReference type="OrthoDB" id="417037at2759"/>
<evidence type="ECO:0000313" key="9">
    <source>
        <dbReference type="Proteomes" id="UP000198406"/>
    </source>
</evidence>
<dbReference type="GO" id="GO:0016020">
    <property type="term" value="C:membrane"/>
    <property type="evidence" value="ECO:0007669"/>
    <property type="project" value="UniProtKB-SubCell"/>
</dbReference>
<evidence type="ECO:0000256" key="6">
    <source>
        <dbReference type="SAM" id="Phobius"/>
    </source>
</evidence>